<dbReference type="OMA" id="CHERTQP"/>
<feature type="transmembrane region" description="Helical" evidence="11">
    <location>
        <begin position="156"/>
        <end position="176"/>
    </location>
</feature>
<dbReference type="FunFam" id="1.20.1070.10:FF:000265">
    <property type="entry name" value="Blast:Neuropeptide Y receptor"/>
    <property type="match status" value="1"/>
</dbReference>
<evidence type="ECO:0000313" key="14">
    <source>
        <dbReference type="EnsemblMetazoa" id="ADAC005324-PA"/>
    </source>
</evidence>
<dbReference type="CDD" id="cd15393">
    <property type="entry name" value="7tmA_leucokinin-like"/>
    <property type="match status" value="1"/>
</dbReference>
<feature type="transmembrane region" description="Helical" evidence="11">
    <location>
        <begin position="268"/>
        <end position="289"/>
    </location>
</feature>
<evidence type="ECO:0000256" key="6">
    <source>
        <dbReference type="ARBA" id="ARBA00023136"/>
    </source>
</evidence>
<comment type="similarity">
    <text evidence="2 9">Belongs to the G-protein coupled receptor 1 family.</text>
</comment>
<evidence type="ECO:0000313" key="15">
    <source>
        <dbReference type="Proteomes" id="UP000000673"/>
    </source>
</evidence>
<dbReference type="PRINTS" id="PR00237">
    <property type="entry name" value="GPCRRHODOPSN"/>
</dbReference>
<keyword evidence="7 9" id="KW-0675">Receptor</keyword>
<accession>W5JJA6</accession>
<feature type="compositionally biased region" description="Low complexity" evidence="10">
    <location>
        <begin position="474"/>
        <end position="488"/>
    </location>
</feature>
<reference evidence="13" key="3">
    <citation type="journal article" date="2013" name="Nucleic Acids Res.">
        <title>The genome of Anopheles darlingi, the main neotropical malaria vector.</title>
        <authorList>
            <person name="Marinotti O."/>
            <person name="Cerqueira G.C."/>
            <person name="de Almeida L.G."/>
            <person name="Ferro M.I."/>
            <person name="Loreto E.L."/>
            <person name="Zaha A."/>
            <person name="Teixeira S.M."/>
            <person name="Wespiser A.R."/>
            <person name="Almeida E Silva A."/>
            <person name="Schlindwein A.D."/>
            <person name="Pacheco A.C."/>
            <person name="Silva A.L."/>
            <person name="Graveley B.R."/>
            <person name="Walenz B.P."/>
            <person name="Lima Bde A."/>
            <person name="Ribeiro C.A."/>
            <person name="Nunes-Silva C.G."/>
            <person name="de Carvalho C.R."/>
            <person name="Soares C.M."/>
            <person name="de Menezes C.B."/>
            <person name="Matiolli C."/>
            <person name="Caffrey D."/>
            <person name="Araujo D.A."/>
            <person name="de Oliveira D.M."/>
            <person name="Golenbock D."/>
            <person name="Grisard E.C."/>
            <person name="Fantinatti-Garboggini F."/>
            <person name="de Carvalho F.M."/>
            <person name="Barcellos F.G."/>
            <person name="Prosdocimi F."/>
            <person name="May G."/>
            <person name="Azevedo Junior G.M."/>
            <person name="Guimaraes G.M."/>
            <person name="Goldman G.H."/>
            <person name="Padilha I.Q."/>
            <person name="Batista Jda S."/>
            <person name="Ferro J.A."/>
            <person name="Ribeiro J.M."/>
            <person name="Fietto J.L."/>
            <person name="Dabbas K.M."/>
            <person name="Cerdeira L."/>
            <person name="Agnez-Lima L.F."/>
            <person name="Brocchi M."/>
            <person name="de Carvalho M.O."/>
            <person name="Teixeira Mde M."/>
            <person name="Diniz Maia Mde M."/>
            <person name="Goldman M.H."/>
            <person name="Cruz Schneider M.P."/>
            <person name="Felipe M.S."/>
            <person name="Hungria M."/>
            <person name="Nicolas M.F."/>
            <person name="Pereira M."/>
            <person name="Montes M.A."/>
            <person name="Cantao M.E."/>
            <person name="Vincentz M."/>
            <person name="Rafael M.S."/>
            <person name="Silverman N."/>
            <person name="Stoco P.H."/>
            <person name="Souza R.C."/>
            <person name="Vicentini R."/>
            <person name="Gazzinelli R.T."/>
            <person name="Neves Rde O."/>
            <person name="Silva R."/>
            <person name="Astolfi-Filho S."/>
            <person name="Maciel T.E."/>
            <person name="Urmenyi T.P."/>
            <person name="Tadei W.P."/>
            <person name="Camargo E.P."/>
            <person name="de Vasconcelos A.T."/>
        </authorList>
    </citation>
    <scope>NUCLEOTIDE SEQUENCE</scope>
</reference>
<dbReference type="PANTHER" id="PTHR45695:SF9">
    <property type="entry name" value="LEUCOKININ RECEPTOR"/>
    <property type="match status" value="1"/>
</dbReference>
<feature type="domain" description="G-protein coupled receptors family 1 profile" evidence="12">
    <location>
        <begin position="56"/>
        <end position="324"/>
    </location>
</feature>
<feature type="transmembrane region" description="Helical" evidence="11">
    <location>
        <begin position="36"/>
        <end position="65"/>
    </location>
</feature>
<comment type="subcellular location">
    <subcellularLocation>
        <location evidence="1">Membrane</location>
        <topology evidence="1">Multi-pass membrane protein</topology>
    </subcellularLocation>
</comment>
<dbReference type="HOGENOM" id="CLU_485912_0_0_1"/>
<feature type="transmembrane region" description="Helical" evidence="11">
    <location>
        <begin position="301"/>
        <end position="327"/>
    </location>
</feature>
<evidence type="ECO:0000256" key="9">
    <source>
        <dbReference type="RuleBase" id="RU000688"/>
    </source>
</evidence>
<feature type="transmembrane region" description="Helical" evidence="11">
    <location>
        <begin position="117"/>
        <end position="135"/>
    </location>
</feature>
<dbReference type="InterPro" id="IPR017452">
    <property type="entry name" value="GPCR_Rhodpsn_7TM"/>
</dbReference>
<evidence type="ECO:0000256" key="7">
    <source>
        <dbReference type="ARBA" id="ARBA00023170"/>
    </source>
</evidence>
<reference evidence="13" key="2">
    <citation type="submission" date="2010-05" db="EMBL/GenBank/DDBJ databases">
        <authorList>
            <person name="Almeida L.G."/>
            <person name="Nicolas M.F."/>
            <person name="Souza R.C."/>
            <person name="Vasconcelos A.T.R."/>
        </authorList>
    </citation>
    <scope>NUCLEOTIDE SEQUENCE</scope>
</reference>
<protein>
    <submittedName>
        <fullName evidence="13">Lymnokinin receptor</fullName>
    </submittedName>
</protein>
<dbReference type="EnsemblMetazoa" id="ADAC005324-RA">
    <property type="protein sequence ID" value="ADAC005324-PA"/>
    <property type="gene ID" value="ADAC005324"/>
</dbReference>
<dbReference type="EMBL" id="ADMH02001332">
    <property type="protein sequence ID" value="ETN62975.1"/>
    <property type="molecule type" value="Genomic_DNA"/>
</dbReference>
<feature type="transmembrane region" description="Helical" evidence="11">
    <location>
        <begin position="213"/>
        <end position="235"/>
    </location>
</feature>
<reference evidence="14" key="4">
    <citation type="submission" date="2015-06" db="UniProtKB">
        <authorList>
            <consortium name="EnsemblMetazoa"/>
        </authorList>
    </citation>
    <scope>IDENTIFICATION</scope>
</reference>
<dbReference type="AlphaFoldDB" id="W5JJA6"/>
<dbReference type="Proteomes" id="UP000000673">
    <property type="component" value="Unassembled WGS sequence"/>
</dbReference>
<dbReference type="PROSITE" id="PS00237">
    <property type="entry name" value="G_PROTEIN_RECEP_F1_1"/>
    <property type="match status" value="1"/>
</dbReference>
<evidence type="ECO:0000313" key="13">
    <source>
        <dbReference type="EMBL" id="ETN62975.1"/>
    </source>
</evidence>
<keyword evidence="3 9" id="KW-0812">Transmembrane</keyword>
<dbReference type="Pfam" id="PF00001">
    <property type="entry name" value="7tm_1"/>
    <property type="match status" value="1"/>
</dbReference>
<reference evidence="13 15" key="1">
    <citation type="journal article" date="2010" name="BMC Genomics">
        <title>Combination of measures distinguishes pre-miRNAs from other stem-loops in the genome of the newly sequenced Anopheles darlingi.</title>
        <authorList>
            <person name="Mendes N.D."/>
            <person name="Freitas A.T."/>
            <person name="Vasconcelos A.T."/>
            <person name="Sagot M.F."/>
        </authorList>
    </citation>
    <scope>NUCLEOTIDE SEQUENCE</scope>
</reference>
<dbReference type="VEuPathDB" id="VectorBase:ADAR2_006795"/>
<evidence type="ECO:0000256" key="10">
    <source>
        <dbReference type="SAM" id="MobiDB-lite"/>
    </source>
</evidence>
<keyword evidence="5 9" id="KW-0297">G-protein coupled receptor</keyword>
<dbReference type="InterPro" id="IPR000276">
    <property type="entry name" value="GPCR_Rhodpsn"/>
</dbReference>
<keyword evidence="6 11" id="KW-0472">Membrane</keyword>
<dbReference type="GO" id="GO:0004983">
    <property type="term" value="F:neuropeptide Y receptor activity"/>
    <property type="evidence" value="ECO:0007669"/>
    <property type="project" value="InterPro"/>
</dbReference>
<dbReference type="SMART" id="SM01381">
    <property type="entry name" value="7TM_GPCR_Srsx"/>
    <property type="match status" value="1"/>
</dbReference>
<dbReference type="Gene3D" id="1.20.1070.10">
    <property type="entry name" value="Rhodopsin 7-helix transmembrane proteins"/>
    <property type="match status" value="1"/>
</dbReference>
<keyword evidence="4 11" id="KW-1133">Transmembrane helix</keyword>
<dbReference type="PANTHER" id="PTHR45695">
    <property type="entry name" value="LEUCOKININ RECEPTOR-RELATED"/>
    <property type="match status" value="1"/>
</dbReference>
<dbReference type="GO" id="GO:0005886">
    <property type="term" value="C:plasma membrane"/>
    <property type="evidence" value="ECO:0007669"/>
    <property type="project" value="TreeGrafter"/>
</dbReference>
<evidence type="ECO:0000259" key="12">
    <source>
        <dbReference type="PROSITE" id="PS50262"/>
    </source>
</evidence>
<keyword evidence="15" id="KW-1185">Reference proteome</keyword>
<gene>
    <name evidence="13" type="ORF">AND_005324</name>
</gene>
<dbReference type="VEuPathDB" id="VectorBase:ADAC005324"/>
<evidence type="ECO:0000256" key="8">
    <source>
        <dbReference type="ARBA" id="ARBA00023224"/>
    </source>
</evidence>
<keyword evidence="8 9" id="KW-0807">Transducer</keyword>
<dbReference type="PRINTS" id="PR01012">
    <property type="entry name" value="NRPEPTIDEYR"/>
</dbReference>
<evidence type="ECO:0000256" key="5">
    <source>
        <dbReference type="ARBA" id="ARBA00023040"/>
    </source>
</evidence>
<proteinExistence type="inferred from homology"/>
<evidence type="ECO:0000256" key="4">
    <source>
        <dbReference type="ARBA" id="ARBA00022989"/>
    </source>
</evidence>
<evidence type="ECO:0000256" key="2">
    <source>
        <dbReference type="ARBA" id="ARBA00010663"/>
    </source>
</evidence>
<name>W5JJA6_ANODA</name>
<feature type="region of interest" description="Disordered" evidence="10">
    <location>
        <begin position="411"/>
        <end position="441"/>
    </location>
</feature>
<dbReference type="SUPFAM" id="SSF81321">
    <property type="entry name" value="Family A G protein-coupled receptor-like"/>
    <property type="match status" value="1"/>
</dbReference>
<dbReference type="InterPro" id="IPR000611">
    <property type="entry name" value="NPY_rcpt"/>
</dbReference>
<evidence type="ECO:0000256" key="1">
    <source>
        <dbReference type="ARBA" id="ARBA00004141"/>
    </source>
</evidence>
<organism evidence="13">
    <name type="scientific">Anopheles darlingi</name>
    <name type="common">Mosquito</name>
    <dbReference type="NCBI Taxonomy" id="43151"/>
    <lineage>
        <taxon>Eukaryota</taxon>
        <taxon>Metazoa</taxon>
        <taxon>Ecdysozoa</taxon>
        <taxon>Arthropoda</taxon>
        <taxon>Hexapoda</taxon>
        <taxon>Insecta</taxon>
        <taxon>Pterygota</taxon>
        <taxon>Neoptera</taxon>
        <taxon>Endopterygota</taxon>
        <taxon>Diptera</taxon>
        <taxon>Nematocera</taxon>
        <taxon>Culicoidea</taxon>
        <taxon>Culicidae</taxon>
        <taxon>Anophelinae</taxon>
        <taxon>Anopheles</taxon>
    </lineage>
</organism>
<dbReference type="PROSITE" id="PS50262">
    <property type="entry name" value="G_PROTEIN_RECEP_F1_2"/>
    <property type="match status" value="1"/>
</dbReference>
<dbReference type="eggNOG" id="KOG4219">
    <property type="taxonomic scope" value="Eukaryota"/>
</dbReference>
<evidence type="ECO:0000256" key="3">
    <source>
        <dbReference type="ARBA" id="ARBA00022692"/>
    </source>
</evidence>
<sequence>MPETDIVAYHIGSNYTLNQTDVRIVLEDENLYKVPIGLLVLLSLFYGTISLLAVIGNSLVIWIVLTTKQMQTITNMFIANLALADVTIGVFAIPFQFQAALLQRWNLPEFMCPFCPFVQLISVNVSVFTLTAIAVDRHRAIINPLRARTSKNISKFVISAIWLLSFALAAPILFALRVRPLYNIVLGGMNETYTNVTVPFCKIVNFEPAEIQLYRYVLVLVQYFIPLFVISFVYIQMAFRLWGSKTPGNAQDSRDITMLKNKKKVIKMLIIVVALFGVCWFPLQLYNILHVTVPEINEYRFINIIWFVCDWLAMSNSCYNPFIYGIYNEKFKREFRKRYPFKRGQNFAHQHESDKTSSIFTRVSSIRSSYATSSIRNKLSTGRYSAPKQLPLAFKFPPATALHYQHHGPGQLLHELAPGRPTGRRNENYPTEGASSDGGSSGCGGGALLAATNFCHERTQPDLDGSHHCPVGDLSSQQQQQPKQQLLKMTMASSATDDDEDYRLRPYAQPLGEQASREQIPLRSNGNCELKRRSGQRNHGPPFKHPHPDSGGESVDDEGSRDDRPKQPPAPPPSADPRTHLYCNSLEDLNSQY</sequence>
<feature type="transmembrane region" description="Helical" evidence="11">
    <location>
        <begin position="77"/>
        <end position="97"/>
    </location>
</feature>
<evidence type="ECO:0000256" key="11">
    <source>
        <dbReference type="SAM" id="Phobius"/>
    </source>
</evidence>
<feature type="region of interest" description="Disordered" evidence="10">
    <location>
        <begin position="463"/>
        <end position="593"/>
    </location>
</feature>
<dbReference type="STRING" id="43151.W5JJA6"/>